<dbReference type="Gene3D" id="1.10.1740.10">
    <property type="match status" value="1"/>
</dbReference>
<dbReference type="CDD" id="cd06171">
    <property type="entry name" value="Sigma70_r4"/>
    <property type="match status" value="1"/>
</dbReference>
<organism evidence="7 8">
    <name type="scientific">Taibaiella chishuiensis</name>
    <dbReference type="NCBI Taxonomy" id="1434707"/>
    <lineage>
        <taxon>Bacteria</taxon>
        <taxon>Pseudomonadati</taxon>
        <taxon>Bacteroidota</taxon>
        <taxon>Chitinophagia</taxon>
        <taxon>Chitinophagales</taxon>
        <taxon>Chitinophagaceae</taxon>
        <taxon>Taibaiella</taxon>
    </lineage>
</organism>
<dbReference type="InterPro" id="IPR039425">
    <property type="entry name" value="RNA_pol_sigma-70-like"/>
</dbReference>
<sequence>MGVIFNEEAAAVLLPQGNMEAFDFYYHQYHQPVYANIIKIVQLPHAAEDILQDVFLAFWENRARLSGQASIGGWLFVVSYNKSVSFLKKKLKEATVLLEDPALVDRLMEAPVVDEQFYQKQLELLEQAVCTLPERKQKVFRLCRFEGKSVEETAQILGISVNSVRDYLKQSSRLLKHYVRNEYASDLALAGVLILTLSLH</sequence>
<keyword evidence="2" id="KW-0805">Transcription regulation</keyword>
<dbReference type="GO" id="GO:0003677">
    <property type="term" value="F:DNA binding"/>
    <property type="evidence" value="ECO:0007669"/>
    <property type="project" value="InterPro"/>
</dbReference>
<dbReference type="EMBL" id="PYGD01000011">
    <property type="protein sequence ID" value="PSK89526.1"/>
    <property type="molecule type" value="Genomic_DNA"/>
</dbReference>
<evidence type="ECO:0000313" key="8">
    <source>
        <dbReference type="Proteomes" id="UP000240572"/>
    </source>
</evidence>
<dbReference type="GO" id="GO:0006352">
    <property type="term" value="P:DNA-templated transcription initiation"/>
    <property type="evidence" value="ECO:0007669"/>
    <property type="project" value="InterPro"/>
</dbReference>
<dbReference type="SUPFAM" id="SSF88659">
    <property type="entry name" value="Sigma3 and sigma4 domains of RNA polymerase sigma factors"/>
    <property type="match status" value="1"/>
</dbReference>
<keyword evidence="8" id="KW-1185">Reference proteome</keyword>
<comment type="caution">
    <text evidence="7">The sequence shown here is derived from an EMBL/GenBank/DDBJ whole genome shotgun (WGS) entry which is preliminary data.</text>
</comment>
<dbReference type="PANTHER" id="PTHR43133:SF46">
    <property type="entry name" value="RNA POLYMERASE SIGMA-70 FACTOR ECF SUBFAMILY"/>
    <property type="match status" value="1"/>
</dbReference>
<comment type="similarity">
    <text evidence="1">Belongs to the sigma-70 factor family. ECF subfamily.</text>
</comment>
<dbReference type="NCBIfam" id="TIGR02937">
    <property type="entry name" value="sigma70-ECF"/>
    <property type="match status" value="1"/>
</dbReference>
<evidence type="ECO:0000313" key="7">
    <source>
        <dbReference type="EMBL" id="PSK89526.1"/>
    </source>
</evidence>
<keyword evidence="4" id="KW-0804">Transcription</keyword>
<proteinExistence type="inferred from homology"/>
<dbReference type="InterPro" id="IPR007627">
    <property type="entry name" value="RNA_pol_sigma70_r2"/>
</dbReference>
<dbReference type="InterPro" id="IPR013324">
    <property type="entry name" value="RNA_pol_sigma_r3/r4-like"/>
</dbReference>
<dbReference type="InterPro" id="IPR013249">
    <property type="entry name" value="RNA_pol_sigma70_r4_t2"/>
</dbReference>
<name>A0A2P8CX72_9BACT</name>
<keyword evidence="3" id="KW-0731">Sigma factor</keyword>
<dbReference type="AlphaFoldDB" id="A0A2P8CX72"/>
<dbReference type="Proteomes" id="UP000240572">
    <property type="component" value="Unassembled WGS sequence"/>
</dbReference>
<evidence type="ECO:0000259" key="5">
    <source>
        <dbReference type="Pfam" id="PF04542"/>
    </source>
</evidence>
<dbReference type="Pfam" id="PF08281">
    <property type="entry name" value="Sigma70_r4_2"/>
    <property type="match status" value="1"/>
</dbReference>
<dbReference type="InterPro" id="IPR014284">
    <property type="entry name" value="RNA_pol_sigma-70_dom"/>
</dbReference>
<reference evidence="7 8" key="1">
    <citation type="submission" date="2018-03" db="EMBL/GenBank/DDBJ databases">
        <title>Genomic Encyclopedia of Type Strains, Phase III (KMG-III): the genomes of soil and plant-associated and newly described type strains.</title>
        <authorList>
            <person name="Whitman W."/>
        </authorList>
    </citation>
    <scope>NUCLEOTIDE SEQUENCE [LARGE SCALE GENOMIC DNA]</scope>
    <source>
        <strain evidence="7 8">CGMCC 1.12700</strain>
    </source>
</reference>
<protein>
    <submittedName>
        <fullName evidence="7">RNA polymerase sigma-70 factor (ECF subfamily)</fullName>
    </submittedName>
</protein>
<dbReference type="PANTHER" id="PTHR43133">
    <property type="entry name" value="RNA POLYMERASE ECF-TYPE SIGMA FACTO"/>
    <property type="match status" value="1"/>
</dbReference>
<dbReference type="OrthoDB" id="655312at2"/>
<gene>
    <name evidence="7" type="ORF">B0I18_11181</name>
</gene>
<accession>A0A2P8CX72</accession>
<dbReference type="SUPFAM" id="SSF88946">
    <property type="entry name" value="Sigma2 domain of RNA polymerase sigma factors"/>
    <property type="match status" value="1"/>
</dbReference>
<dbReference type="Pfam" id="PF04542">
    <property type="entry name" value="Sigma70_r2"/>
    <property type="match status" value="1"/>
</dbReference>
<feature type="domain" description="RNA polymerase sigma-70 region 2" evidence="5">
    <location>
        <begin position="26"/>
        <end position="90"/>
    </location>
</feature>
<evidence type="ECO:0000256" key="3">
    <source>
        <dbReference type="ARBA" id="ARBA00023082"/>
    </source>
</evidence>
<feature type="domain" description="RNA polymerase sigma factor 70 region 4 type 2" evidence="6">
    <location>
        <begin position="123"/>
        <end position="171"/>
    </location>
</feature>
<evidence type="ECO:0000256" key="1">
    <source>
        <dbReference type="ARBA" id="ARBA00010641"/>
    </source>
</evidence>
<evidence type="ECO:0000256" key="2">
    <source>
        <dbReference type="ARBA" id="ARBA00023015"/>
    </source>
</evidence>
<evidence type="ECO:0000259" key="6">
    <source>
        <dbReference type="Pfam" id="PF08281"/>
    </source>
</evidence>
<dbReference type="GO" id="GO:0016987">
    <property type="term" value="F:sigma factor activity"/>
    <property type="evidence" value="ECO:0007669"/>
    <property type="project" value="UniProtKB-KW"/>
</dbReference>
<dbReference type="InterPro" id="IPR013325">
    <property type="entry name" value="RNA_pol_sigma_r2"/>
</dbReference>
<evidence type="ECO:0000256" key="4">
    <source>
        <dbReference type="ARBA" id="ARBA00023163"/>
    </source>
</evidence>
<dbReference type="Gene3D" id="1.10.10.10">
    <property type="entry name" value="Winged helix-like DNA-binding domain superfamily/Winged helix DNA-binding domain"/>
    <property type="match status" value="1"/>
</dbReference>
<dbReference type="RefSeq" id="WP_106524772.1">
    <property type="nucleotide sequence ID" value="NZ_PYGD01000011.1"/>
</dbReference>
<dbReference type="InterPro" id="IPR036388">
    <property type="entry name" value="WH-like_DNA-bd_sf"/>
</dbReference>